<dbReference type="RefSeq" id="WP_182857606.1">
    <property type="nucleotide sequence ID" value="NZ_WMLF01000462.1"/>
</dbReference>
<dbReference type="EMBL" id="WMLF01000462">
    <property type="protein sequence ID" value="MBB1246337.1"/>
    <property type="molecule type" value="Genomic_DNA"/>
</dbReference>
<name>A0ABR6ELX4_9ACTN</name>
<protein>
    <submittedName>
        <fullName evidence="3">Uncharacterized protein</fullName>
    </submittedName>
</protein>
<feature type="region of interest" description="Disordered" evidence="1">
    <location>
        <begin position="61"/>
        <end position="91"/>
    </location>
</feature>
<accession>A0ABR6ELX4</accession>
<proteinExistence type="predicted"/>
<evidence type="ECO:0000256" key="2">
    <source>
        <dbReference type="SAM" id="Phobius"/>
    </source>
</evidence>
<feature type="transmembrane region" description="Helical" evidence="2">
    <location>
        <begin position="32"/>
        <end position="53"/>
    </location>
</feature>
<comment type="caution">
    <text evidence="3">The sequence shown here is derived from an EMBL/GenBank/DDBJ whole genome shotgun (WGS) entry which is preliminary data.</text>
</comment>
<keyword evidence="2" id="KW-0812">Transmembrane</keyword>
<gene>
    <name evidence="3" type="ORF">GL263_22670</name>
</gene>
<organism evidence="3 4">
    <name type="scientific">Streptomyces durbertensis</name>
    <dbReference type="NCBI Taxonomy" id="2448886"/>
    <lineage>
        <taxon>Bacteria</taxon>
        <taxon>Bacillati</taxon>
        <taxon>Actinomycetota</taxon>
        <taxon>Actinomycetes</taxon>
        <taxon>Kitasatosporales</taxon>
        <taxon>Streptomycetaceae</taxon>
        <taxon>Streptomyces</taxon>
    </lineage>
</organism>
<reference evidence="4" key="1">
    <citation type="journal article" date="2020" name="Syst. Appl. Microbiol.">
        <title>Streptomyces alkaliterrae sp. nov., isolated from an alkaline soil, and emended descriptions of Streptomyces alkaliphilus, Streptomyces calidiresistens and Streptomyces durbertensis.</title>
        <authorList>
            <person name="Swiecimska M."/>
            <person name="Golinska P."/>
            <person name="Nouioui I."/>
            <person name="Wypij M."/>
            <person name="Rai M."/>
            <person name="Sangal V."/>
            <person name="Goodfellow M."/>
        </authorList>
    </citation>
    <scope>NUCLEOTIDE SEQUENCE [LARGE SCALE GENOMIC DNA]</scope>
    <source>
        <strain evidence="4">DSM 104538</strain>
    </source>
</reference>
<keyword evidence="2" id="KW-0472">Membrane</keyword>
<feature type="compositionally biased region" description="Low complexity" evidence="1">
    <location>
        <begin position="64"/>
        <end position="74"/>
    </location>
</feature>
<evidence type="ECO:0000256" key="1">
    <source>
        <dbReference type="SAM" id="MobiDB-lite"/>
    </source>
</evidence>
<evidence type="ECO:0000313" key="4">
    <source>
        <dbReference type="Proteomes" id="UP000766698"/>
    </source>
</evidence>
<evidence type="ECO:0000313" key="3">
    <source>
        <dbReference type="EMBL" id="MBB1246337.1"/>
    </source>
</evidence>
<keyword evidence="2" id="KW-1133">Transmembrane helix</keyword>
<dbReference type="Proteomes" id="UP000766698">
    <property type="component" value="Unassembled WGS sequence"/>
</dbReference>
<sequence>MPRPSLAQTLSGSATVVLTALALLLITGTQSGTGAVLIACGALLLGLTVAMFVGSSADERRRATTTALTQAEAAPGPPTAEVRLPQPTLRR</sequence>
<keyword evidence="4" id="KW-1185">Reference proteome</keyword>